<accession>A0A9W7AX99</accession>
<dbReference type="PANTHER" id="PTHR45661:SF3">
    <property type="entry name" value="IG-LIKE DOMAIN-CONTAINING PROTEIN"/>
    <property type="match status" value="1"/>
</dbReference>
<dbReference type="InterPro" id="IPR053139">
    <property type="entry name" value="Surface_bspA-like"/>
</dbReference>
<dbReference type="Pfam" id="PF13306">
    <property type="entry name" value="LRR_5"/>
    <property type="match status" value="2"/>
</dbReference>
<dbReference type="PANTHER" id="PTHR45661">
    <property type="entry name" value="SURFACE ANTIGEN"/>
    <property type="match status" value="1"/>
</dbReference>
<comment type="caution">
    <text evidence="2">The sequence shown here is derived from an EMBL/GenBank/DDBJ whole genome shotgun (WGS) entry which is preliminary data.</text>
</comment>
<feature type="compositionally biased region" description="Basic and acidic residues" evidence="1">
    <location>
        <begin position="8"/>
        <end position="25"/>
    </location>
</feature>
<sequence length="503" mass="55340">MSKSVSSESKDDHETPKTSRKRGADEGNEDDDEINATSAVGNSTISTTVSDAPAIDQVSDAPVTSDQFMHTPEFRRHFVEFVHVQTLMVLRVATKGWKVVADALIDEGVKSGELIVHDGKDISGAGAYARRERRKLVTRVIFLLNITKVGNRACFLAFNLIVVDIPEGIERIGDYAFRRCSILTTVSFPTTLKSIEAIAFQDCSSLDNVDLLHTNLQQLSYCAFYNCKELKSMKIPDSLQTLGQYVFQKCPKLVPSTIKVNSVNDVTSEVVSHLRSQQLLSTTPPAPPTDEFMLTNDFRRLLVGFVPDDTLMALRSATKAWKAVVEEVIDEGVKSGELIVHDGKDINGAGAYARRQRRKLVTRVIFLLNVTKVGDRACFLAFNLVVFDTPQGVESIGDSAFNNCMSLTTVSFPTTLKSIGEWAFASCESLDNVDLLHTNLEKLGQEAFSGCYQLKSMTIPDSLQTLGVSVFLACSKLVSSNIMVSSWQDTTSEVVAHLRSLQS</sequence>
<feature type="compositionally biased region" description="Polar residues" evidence="1">
    <location>
        <begin position="35"/>
        <end position="50"/>
    </location>
</feature>
<dbReference type="AlphaFoldDB" id="A0A9W7AX99"/>
<name>A0A9W7AX99_9STRA</name>
<evidence type="ECO:0000313" key="2">
    <source>
        <dbReference type="EMBL" id="GMH77182.1"/>
    </source>
</evidence>
<reference evidence="3" key="1">
    <citation type="journal article" date="2023" name="Commun. Biol.">
        <title>Genome analysis of Parmales, the sister group of diatoms, reveals the evolutionary specialization of diatoms from phago-mixotrophs to photoautotrophs.</title>
        <authorList>
            <person name="Ban H."/>
            <person name="Sato S."/>
            <person name="Yoshikawa S."/>
            <person name="Yamada K."/>
            <person name="Nakamura Y."/>
            <person name="Ichinomiya M."/>
            <person name="Sato N."/>
            <person name="Blanc-Mathieu R."/>
            <person name="Endo H."/>
            <person name="Kuwata A."/>
            <person name="Ogata H."/>
        </authorList>
    </citation>
    <scope>NUCLEOTIDE SEQUENCE [LARGE SCALE GENOMIC DNA]</scope>
</reference>
<protein>
    <recommendedName>
        <fullName evidence="4">Leucine-rich repeat domain, L domain-like</fullName>
    </recommendedName>
</protein>
<evidence type="ECO:0008006" key="4">
    <source>
        <dbReference type="Google" id="ProtNLM"/>
    </source>
</evidence>
<dbReference type="Gene3D" id="3.80.10.10">
    <property type="entry name" value="Ribonuclease Inhibitor"/>
    <property type="match status" value="2"/>
</dbReference>
<organism evidence="2 3">
    <name type="scientific">Triparma laevis f. inornata</name>
    <dbReference type="NCBI Taxonomy" id="1714386"/>
    <lineage>
        <taxon>Eukaryota</taxon>
        <taxon>Sar</taxon>
        <taxon>Stramenopiles</taxon>
        <taxon>Ochrophyta</taxon>
        <taxon>Bolidophyceae</taxon>
        <taxon>Parmales</taxon>
        <taxon>Triparmaceae</taxon>
        <taxon>Triparma</taxon>
    </lineage>
</organism>
<gene>
    <name evidence="2" type="ORF">TL16_g07322</name>
</gene>
<evidence type="ECO:0000313" key="3">
    <source>
        <dbReference type="Proteomes" id="UP001162640"/>
    </source>
</evidence>
<proteinExistence type="predicted"/>
<dbReference type="Proteomes" id="UP001162640">
    <property type="component" value="Unassembled WGS sequence"/>
</dbReference>
<dbReference type="EMBL" id="BLQM01000230">
    <property type="protein sequence ID" value="GMH77182.1"/>
    <property type="molecule type" value="Genomic_DNA"/>
</dbReference>
<dbReference type="InterPro" id="IPR026906">
    <property type="entry name" value="LRR_5"/>
</dbReference>
<evidence type="ECO:0000256" key="1">
    <source>
        <dbReference type="SAM" id="MobiDB-lite"/>
    </source>
</evidence>
<feature type="region of interest" description="Disordered" evidence="1">
    <location>
        <begin position="1"/>
        <end position="53"/>
    </location>
</feature>
<dbReference type="InterPro" id="IPR032675">
    <property type="entry name" value="LRR_dom_sf"/>
</dbReference>
<dbReference type="SUPFAM" id="SSF52058">
    <property type="entry name" value="L domain-like"/>
    <property type="match status" value="1"/>
</dbReference>